<dbReference type="Pfam" id="PF01261">
    <property type="entry name" value="AP_endonuc_2"/>
    <property type="match status" value="1"/>
</dbReference>
<dbReference type="InterPro" id="IPR050312">
    <property type="entry name" value="IolE/XylAMocC-like"/>
</dbReference>
<dbReference type="Gene3D" id="3.20.20.150">
    <property type="entry name" value="Divalent-metal-dependent TIM barrel enzymes"/>
    <property type="match status" value="1"/>
</dbReference>
<proteinExistence type="predicted"/>
<dbReference type="PANTHER" id="PTHR12110">
    <property type="entry name" value="HYDROXYPYRUVATE ISOMERASE"/>
    <property type="match status" value="1"/>
</dbReference>
<feature type="domain" description="Xylose isomerase-like TIM barrel" evidence="1">
    <location>
        <begin position="21"/>
        <end position="259"/>
    </location>
</feature>
<reference evidence="3 5" key="2">
    <citation type="journal article" date="2016" name="Front. Microbiol.">
        <title>Industrial Acetogenic Biocatalysts: A Comparative Metabolic and Genomic Analysis.</title>
        <authorList>
            <person name="Bengelsdorf F."/>
            <person name="Poehlein A."/>
            <person name="Sonja S."/>
            <person name="Erz C."/>
            <person name="Hummel T."/>
            <person name="Hoffmeister S."/>
            <person name="Daniel R."/>
            <person name="Durre P."/>
        </authorList>
    </citation>
    <scope>NUCLEOTIDE SEQUENCE [LARGE SCALE GENOMIC DNA]</scope>
    <source>
        <strain evidence="3 5">PTA-10522</strain>
    </source>
</reference>
<dbReference type="SMR" id="A0A162L8R4"/>
<dbReference type="PATRIC" id="fig|1705578.3.peg.1151"/>
<dbReference type="EMBL" id="LROR01000041">
    <property type="protein sequence ID" value="OBR94598.1"/>
    <property type="molecule type" value="Genomic_DNA"/>
</dbReference>
<dbReference type="InterPro" id="IPR013022">
    <property type="entry name" value="Xyl_isomerase-like_TIM-brl"/>
</dbReference>
<keyword evidence="5" id="KW-1185">Reference proteome</keyword>
<reference evidence="2 4" key="1">
    <citation type="journal article" date="2015" name="Biotechnol. Bioeng.">
        <title>Genome sequence and phenotypic characterization of Caulobacter segnis.</title>
        <authorList>
            <person name="Patel S."/>
            <person name="Fletcher B."/>
            <person name="Scott D.C."/>
            <person name="Ely B."/>
        </authorList>
    </citation>
    <scope>NUCLEOTIDE SEQUENCE [LARGE SCALE GENOMIC DNA]</scope>
    <source>
        <strain evidence="2 4">PS02</strain>
    </source>
</reference>
<dbReference type="RefSeq" id="WP_013240190.1">
    <property type="nucleotide sequence ID" value="NZ_LITQ01000018.1"/>
</dbReference>
<name>A0A162L8R4_9CLOT</name>
<evidence type="ECO:0000313" key="4">
    <source>
        <dbReference type="Proteomes" id="UP000077384"/>
    </source>
</evidence>
<protein>
    <submittedName>
        <fullName evidence="2">Fructoselysine 3-epimerase</fullName>
    </submittedName>
</protein>
<dbReference type="AlphaFoldDB" id="A0A162L8R4"/>
<dbReference type="EMBL" id="LITQ01000018">
    <property type="protein sequence ID" value="OAA92672.1"/>
    <property type="molecule type" value="Genomic_DNA"/>
</dbReference>
<organism evidence="2 4">
    <name type="scientific">Clostridium coskatii</name>
    <dbReference type="NCBI Taxonomy" id="1705578"/>
    <lineage>
        <taxon>Bacteria</taxon>
        <taxon>Bacillati</taxon>
        <taxon>Bacillota</taxon>
        <taxon>Clostridia</taxon>
        <taxon>Eubacteriales</taxon>
        <taxon>Clostridiaceae</taxon>
        <taxon>Clostridium</taxon>
    </lineage>
</organism>
<evidence type="ECO:0000313" key="3">
    <source>
        <dbReference type="EMBL" id="OBR94598.1"/>
    </source>
</evidence>
<gene>
    <name evidence="3" type="ORF">CLCOS_18370</name>
    <name evidence="2" type="ORF">WX73_00764</name>
</gene>
<dbReference type="Proteomes" id="UP000093694">
    <property type="component" value="Unassembled WGS sequence"/>
</dbReference>
<dbReference type="SUPFAM" id="SSF51658">
    <property type="entry name" value="Xylose isomerase-like"/>
    <property type="match status" value="1"/>
</dbReference>
<dbReference type="Proteomes" id="UP000077384">
    <property type="component" value="Unassembled WGS sequence"/>
</dbReference>
<dbReference type="PANTHER" id="PTHR12110:SF41">
    <property type="entry name" value="INOSOSE DEHYDRATASE"/>
    <property type="match status" value="1"/>
</dbReference>
<accession>A0A162L8R4</accession>
<evidence type="ECO:0000313" key="2">
    <source>
        <dbReference type="EMBL" id="OAA92672.1"/>
    </source>
</evidence>
<sequence>MDIGLSSASFYPNVNTENSIALMKNLGFNLGEVFLNSISEYSENFGDILLEQKLKNNFIINSVHAFSSSFEPNLFDEYKRRRNDAFLQFKQVCKLARKVGAKCYTFHGMKHKKLYNVINYDLVFDVYDKLLYTAGEEGIKLCQENVFWCMSGNIDFLYTLREKYEDSLYFTLDIKQAYRAGRLPEEYIDIMSGAIENLHINDRNSISSCLLPGKGDINYKKLFCKLREANYNKVGIIEVYSDNYKNYDDLKESKDYIEKCL</sequence>
<evidence type="ECO:0000313" key="5">
    <source>
        <dbReference type="Proteomes" id="UP000093694"/>
    </source>
</evidence>
<comment type="caution">
    <text evidence="2">The sequence shown here is derived from an EMBL/GenBank/DDBJ whole genome shotgun (WGS) entry which is preliminary data.</text>
</comment>
<dbReference type="InterPro" id="IPR036237">
    <property type="entry name" value="Xyl_isomerase-like_sf"/>
</dbReference>
<evidence type="ECO:0000259" key="1">
    <source>
        <dbReference type="Pfam" id="PF01261"/>
    </source>
</evidence>